<dbReference type="Gene3D" id="3.10.105.10">
    <property type="entry name" value="Dipeptide-binding Protein, Domain 3"/>
    <property type="match status" value="1"/>
</dbReference>
<reference evidence="3" key="1">
    <citation type="submission" date="2023-07" db="EMBL/GenBank/DDBJ databases">
        <title>Sequencing the genomes of 1000 actinobacteria strains.</title>
        <authorList>
            <person name="Klenk H.-P."/>
        </authorList>
    </citation>
    <scope>NUCLEOTIDE SEQUENCE</scope>
    <source>
        <strain evidence="3">DSM 44707</strain>
    </source>
</reference>
<dbReference type="SUPFAM" id="SSF53850">
    <property type="entry name" value="Periplasmic binding protein-like II"/>
    <property type="match status" value="1"/>
</dbReference>
<dbReference type="PANTHER" id="PTHR30290">
    <property type="entry name" value="PERIPLASMIC BINDING COMPONENT OF ABC TRANSPORTER"/>
    <property type="match status" value="1"/>
</dbReference>
<evidence type="ECO:0000313" key="3">
    <source>
        <dbReference type="EMBL" id="MDR7274618.1"/>
    </source>
</evidence>
<evidence type="ECO:0000313" key="4">
    <source>
        <dbReference type="Proteomes" id="UP001183643"/>
    </source>
</evidence>
<organism evidence="3 4">
    <name type="scientific">Catenuloplanes atrovinosus</name>
    <dbReference type="NCBI Taxonomy" id="137266"/>
    <lineage>
        <taxon>Bacteria</taxon>
        <taxon>Bacillati</taxon>
        <taxon>Actinomycetota</taxon>
        <taxon>Actinomycetes</taxon>
        <taxon>Micromonosporales</taxon>
        <taxon>Micromonosporaceae</taxon>
        <taxon>Catenuloplanes</taxon>
    </lineage>
</organism>
<proteinExistence type="predicted"/>
<dbReference type="EMBL" id="JAVDYB010000001">
    <property type="protein sequence ID" value="MDR7274618.1"/>
    <property type="molecule type" value="Genomic_DNA"/>
</dbReference>
<dbReference type="Gene3D" id="3.40.190.10">
    <property type="entry name" value="Periplasmic binding protein-like II"/>
    <property type="match status" value="1"/>
</dbReference>
<feature type="region of interest" description="Disordered" evidence="1">
    <location>
        <begin position="14"/>
        <end position="57"/>
    </location>
</feature>
<sequence length="562" mass="59946">MSLALAVVLAAGTACTDNPRDDGTPEREEVRQRSGVIATDPAASRGPAPEVPGATAGGTVTVFRETPLARLDPQRIYTFLSLSVSQLYARRLTTYADDGKGALTLVGDIAETPGTDVDGDCRTWEFRIKENIRFETGATVTARDVAYGIARSFDLSLGGGPTYIQEWLAGTPAYDTVFDFAADRTALPPGVEVPDDRTLRLRFPKPHCDLPFAAALPATAPVPAAADTGLDYDRKPVATGPYRIEGRTGDTALRLVRNPQWDPATDATRHAYPDAFELAFGAEPVTQTNRILAAQGADAAAISFDGVPPALIARVTGDALLRSPTSRLTVLSINTRRVTDLAVRRALNAAIDRDDLVKAVGGAAVARPVTTLLPPSTIGWRDYDAYPSPLPIPSGVPELVLAHPDDAEGQIEGTALASGLREAGFRILTKPVPAGDFLAEIKRADNPWDLYPDTWAPDWPSGAAVLPALYDGRAIKPSGSNNGTSYLDARPLDAEFDRILALPADRQGPEWAALDERIMREYAPVVPLYVELTCTAQGPRLGGVFVDGVFGSPAFVNAYVRP</sequence>
<dbReference type="Proteomes" id="UP001183643">
    <property type="component" value="Unassembled WGS sequence"/>
</dbReference>
<dbReference type="PANTHER" id="PTHR30290:SF83">
    <property type="entry name" value="ABC TRANSPORTER SUBSTRATE-BINDING PROTEIN"/>
    <property type="match status" value="1"/>
</dbReference>
<accession>A0AAE4C850</accession>
<dbReference type="RefSeq" id="WP_310364561.1">
    <property type="nucleotide sequence ID" value="NZ_JAVDYB010000001.1"/>
</dbReference>
<dbReference type="GO" id="GO:0015833">
    <property type="term" value="P:peptide transport"/>
    <property type="evidence" value="ECO:0007669"/>
    <property type="project" value="TreeGrafter"/>
</dbReference>
<evidence type="ECO:0000256" key="1">
    <source>
        <dbReference type="SAM" id="MobiDB-lite"/>
    </source>
</evidence>
<feature type="compositionally biased region" description="Basic and acidic residues" evidence="1">
    <location>
        <begin position="18"/>
        <end position="32"/>
    </location>
</feature>
<gene>
    <name evidence="3" type="ORF">J2S41_001396</name>
</gene>
<dbReference type="InterPro" id="IPR039424">
    <property type="entry name" value="SBP_5"/>
</dbReference>
<dbReference type="InterPro" id="IPR000914">
    <property type="entry name" value="SBP_5_dom"/>
</dbReference>
<dbReference type="Pfam" id="PF00496">
    <property type="entry name" value="SBP_bac_5"/>
    <property type="match status" value="1"/>
</dbReference>
<feature type="domain" description="Solute-binding protein family 5" evidence="2">
    <location>
        <begin position="105"/>
        <end position="473"/>
    </location>
</feature>
<evidence type="ECO:0000259" key="2">
    <source>
        <dbReference type="Pfam" id="PF00496"/>
    </source>
</evidence>
<dbReference type="AlphaFoldDB" id="A0AAE4C850"/>
<name>A0AAE4C850_9ACTN</name>
<comment type="caution">
    <text evidence="3">The sequence shown here is derived from an EMBL/GenBank/DDBJ whole genome shotgun (WGS) entry which is preliminary data.</text>
</comment>
<dbReference type="GO" id="GO:1904680">
    <property type="term" value="F:peptide transmembrane transporter activity"/>
    <property type="evidence" value="ECO:0007669"/>
    <property type="project" value="TreeGrafter"/>
</dbReference>
<protein>
    <submittedName>
        <fullName evidence="3">Peptide/nickel transport system substrate-binding protein</fullName>
    </submittedName>
</protein>
<keyword evidence="4" id="KW-1185">Reference proteome</keyword>